<dbReference type="CDD" id="cd07067">
    <property type="entry name" value="HP_PGM_like"/>
    <property type="match status" value="1"/>
</dbReference>
<dbReference type="InterPro" id="IPR013078">
    <property type="entry name" value="His_Pase_superF_clade-1"/>
</dbReference>
<dbReference type="SUPFAM" id="SSF53254">
    <property type="entry name" value="Phosphoglycerate mutase-like"/>
    <property type="match status" value="1"/>
</dbReference>
<proteinExistence type="predicted"/>
<dbReference type="Proteomes" id="UP000198964">
    <property type="component" value="Unassembled WGS sequence"/>
</dbReference>
<protein>
    <submittedName>
        <fullName evidence="1">Phosphohistidine phosphatase</fullName>
    </submittedName>
</protein>
<dbReference type="STRING" id="655355.SAMN05216283_110110"/>
<keyword evidence="2" id="KW-1185">Reference proteome</keyword>
<evidence type="ECO:0000313" key="1">
    <source>
        <dbReference type="EMBL" id="SFF60388.1"/>
    </source>
</evidence>
<dbReference type="Pfam" id="PF00300">
    <property type="entry name" value="His_Phos_1"/>
    <property type="match status" value="1"/>
</dbReference>
<dbReference type="InterPro" id="IPR029033">
    <property type="entry name" value="His_PPase_superfam"/>
</dbReference>
<evidence type="ECO:0000313" key="2">
    <source>
        <dbReference type="Proteomes" id="UP000198964"/>
    </source>
</evidence>
<organism evidence="1 2">
    <name type="scientific">Sunxiuqinia elliptica</name>
    <dbReference type="NCBI Taxonomy" id="655355"/>
    <lineage>
        <taxon>Bacteria</taxon>
        <taxon>Pseudomonadati</taxon>
        <taxon>Bacteroidota</taxon>
        <taxon>Bacteroidia</taxon>
        <taxon>Marinilabiliales</taxon>
        <taxon>Prolixibacteraceae</taxon>
        <taxon>Sunxiuqinia</taxon>
    </lineage>
</organism>
<name>A0A1I2K250_9BACT</name>
<dbReference type="PANTHER" id="PTHR47623:SF1">
    <property type="entry name" value="OS09G0287300 PROTEIN"/>
    <property type="match status" value="1"/>
</dbReference>
<gene>
    <name evidence="1" type="ORF">SAMN05216283_110110</name>
</gene>
<dbReference type="PANTHER" id="PTHR47623">
    <property type="entry name" value="OS09G0287300 PROTEIN"/>
    <property type="match status" value="1"/>
</dbReference>
<reference evidence="1 2" key="1">
    <citation type="submission" date="2016-10" db="EMBL/GenBank/DDBJ databases">
        <authorList>
            <person name="de Groot N.N."/>
        </authorList>
    </citation>
    <scope>NUCLEOTIDE SEQUENCE [LARGE SCALE GENOMIC DNA]</scope>
    <source>
        <strain evidence="1 2">CGMCC 1.9156</strain>
    </source>
</reference>
<dbReference type="EMBL" id="FONW01000010">
    <property type="protein sequence ID" value="SFF60388.1"/>
    <property type="molecule type" value="Genomic_DNA"/>
</dbReference>
<dbReference type="AlphaFoldDB" id="A0A1I2K250"/>
<sequence>MKISSEVFENLQLNQMKRVVIVRHAKAVPYGYDEDFNRKLRDRGKNDANQISSKLVEDGIKADLIISSPAKRAFKTAKIYAKNFKYPVNTIQTEEELYEGMTTQEFVDLLREIPEEIQTVFVFGHNPLVYHLTNNLVKLFNSDMPTCSTVGLDFDVSSWKDVSARGGDLAFHLMPRMFK</sequence>
<dbReference type="Gene3D" id="3.40.50.1240">
    <property type="entry name" value="Phosphoglycerate mutase-like"/>
    <property type="match status" value="1"/>
</dbReference>
<accession>A0A1I2K250</accession>